<protein>
    <submittedName>
        <fullName evidence="7">Uncharacterized protein</fullName>
    </submittedName>
</protein>
<dbReference type="InParanoid" id="A0A2H3DAB6"/>
<evidence type="ECO:0000256" key="2">
    <source>
        <dbReference type="ARBA" id="ARBA00022723"/>
    </source>
</evidence>
<reference evidence="8" key="1">
    <citation type="journal article" date="2017" name="Nat. Ecol. Evol.">
        <title>Genome expansion and lineage-specific genetic innovations in the forest pathogenic fungi Armillaria.</title>
        <authorList>
            <person name="Sipos G."/>
            <person name="Prasanna A.N."/>
            <person name="Walter M.C."/>
            <person name="O'Connor E."/>
            <person name="Balint B."/>
            <person name="Krizsan K."/>
            <person name="Kiss B."/>
            <person name="Hess J."/>
            <person name="Varga T."/>
            <person name="Slot J."/>
            <person name="Riley R."/>
            <person name="Boka B."/>
            <person name="Rigling D."/>
            <person name="Barry K."/>
            <person name="Lee J."/>
            <person name="Mihaltcheva S."/>
            <person name="LaButti K."/>
            <person name="Lipzen A."/>
            <person name="Waldron R."/>
            <person name="Moloney N.M."/>
            <person name="Sperisen C."/>
            <person name="Kredics L."/>
            <person name="Vagvoelgyi C."/>
            <person name="Patrignani A."/>
            <person name="Fitzpatrick D."/>
            <person name="Nagy I."/>
            <person name="Doyle S."/>
            <person name="Anderson J.B."/>
            <person name="Grigoriev I.V."/>
            <person name="Gueldener U."/>
            <person name="Muensterkoetter M."/>
            <person name="Nagy L.G."/>
        </authorList>
    </citation>
    <scope>NUCLEOTIDE SEQUENCE [LARGE SCALE GENOMIC DNA]</scope>
    <source>
        <strain evidence="8">Ar21-2</strain>
    </source>
</reference>
<dbReference type="GO" id="GO:0008270">
    <property type="term" value="F:zinc ion binding"/>
    <property type="evidence" value="ECO:0007669"/>
    <property type="project" value="UniProtKB-KW"/>
</dbReference>
<dbReference type="OrthoDB" id="2677917at2759"/>
<keyword evidence="2" id="KW-0479">Metal-binding</keyword>
<keyword evidence="4" id="KW-0862">Zinc</keyword>
<accession>A0A2H3DAB6</accession>
<name>A0A2H3DAB6_ARMGA</name>
<dbReference type="PANTHER" id="PTHR46481:SF10">
    <property type="entry name" value="ZINC FINGER BED DOMAIN-CONTAINING PROTEIN 39"/>
    <property type="match status" value="1"/>
</dbReference>
<sequence length="307" mass="34902">MSQSGDAGPASDPAITDGRVKHKHKETECHHLGAEQAAEDSSSSIISLPSSIRHASKKVKAMIQVRAKDYPGPKQIMTAFLLWKRLELEMTTMMKLMMVPLPIQIRTKIPIPKLKLVSLNKWKRLIWVQLILCSDNKLAQLWKAAIYAFFTPLPDIKFCGTLIQLMPAPLVLYDDTFTSVGETMFSIIDKELSKHKPKNRSIVSMLKRFGSKIISYSIWPHTKMEVRSHPFNLFANHGFKCLMKMGHPEHYIPHPMTVSHDMKTIFAKTCNQISKYLRMLDGLLSFATDAWMSPNHCAYVALIAHFV</sequence>
<dbReference type="GO" id="GO:0005634">
    <property type="term" value="C:nucleus"/>
    <property type="evidence" value="ECO:0007669"/>
    <property type="project" value="UniProtKB-SubCell"/>
</dbReference>
<comment type="subcellular location">
    <subcellularLocation>
        <location evidence="1">Nucleus</location>
    </subcellularLocation>
</comment>
<proteinExistence type="predicted"/>
<evidence type="ECO:0000313" key="7">
    <source>
        <dbReference type="EMBL" id="PBK85213.1"/>
    </source>
</evidence>
<dbReference type="PANTHER" id="PTHR46481">
    <property type="entry name" value="ZINC FINGER BED DOMAIN-CONTAINING PROTEIN 4"/>
    <property type="match status" value="1"/>
</dbReference>
<feature type="region of interest" description="Disordered" evidence="6">
    <location>
        <begin position="1"/>
        <end position="26"/>
    </location>
</feature>
<organism evidence="7 8">
    <name type="scientific">Armillaria gallica</name>
    <name type="common">Bulbous honey fungus</name>
    <name type="synonym">Armillaria bulbosa</name>
    <dbReference type="NCBI Taxonomy" id="47427"/>
    <lineage>
        <taxon>Eukaryota</taxon>
        <taxon>Fungi</taxon>
        <taxon>Dikarya</taxon>
        <taxon>Basidiomycota</taxon>
        <taxon>Agaricomycotina</taxon>
        <taxon>Agaricomycetes</taxon>
        <taxon>Agaricomycetidae</taxon>
        <taxon>Agaricales</taxon>
        <taxon>Marasmiineae</taxon>
        <taxon>Physalacriaceae</taxon>
        <taxon>Armillaria</taxon>
    </lineage>
</organism>
<gene>
    <name evidence="7" type="ORF">ARMGADRAFT_1036506</name>
</gene>
<dbReference type="InterPro" id="IPR052035">
    <property type="entry name" value="ZnF_BED_domain_contain"/>
</dbReference>
<dbReference type="Proteomes" id="UP000217790">
    <property type="component" value="Unassembled WGS sequence"/>
</dbReference>
<dbReference type="AlphaFoldDB" id="A0A2H3DAB6"/>
<evidence type="ECO:0000256" key="1">
    <source>
        <dbReference type="ARBA" id="ARBA00004123"/>
    </source>
</evidence>
<evidence type="ECO:0000313" key="8">
    <source>
        <dbReference type="Proteomes" id="UP000217790"/>
    </source>
</evidence>
<dbReference type="EMBL" id="KZ293692">
    <property type="protein sequence ID" value="PBK85213.1"/>
    <property type="molecule type" value="Genomic_DNA"/>
</dbReference>
<evidence type="ECO:0000256" key="6">
    <source>
        <dbReference type="SAM" id="MobiDB-lite"/>
    </source>
</evidence>
<evidence type="ECO:0000256" key="5">
    <source>
        <dbReference type="ARBA" id="ARBA00023242"/>
    </source>
</evidence>
<keyword evidence="8" id="KW-1185">Reference proteome</keyword>
<evidence type="ECO:0000256" key="4">
    <source>
        <dbReference type="ARBA" id="ARBA00022833"/>
    </source>
</evidence>
<keyword evidence="3" id="KW-0863">Zinc-finger</keyword>
<evidence type="ECO:0000256" key="3">
    <source>
        <dbReference type="ARBA" id="ARBA00022771"/>
    </source>
</evidence>
<keyword evidence="5" id="KW-0539">Nucleus</keyword>